<comment type="subcellular location">
    <subcellularLocation>
        <location evidence="1">Membrane</location>
        <topology evidence="1">Multi-pass membrane protein</topology>
    </subcellularLocation>
</comment>
<feature type="transmembrane region" description="Helical" evidence="6">
    <location>
        <begin position="141"/>
        <end position="160"/>
    </location>
</feature>
<dbReference type="InterPro" id="IPR004752">
    <property type="entry name" value="AmpG_permease/AT-1"/>
</dbReference>
<keyword evidence="5 6" id="KW-0472">Membrane</keyword>
<dbReference type="EMBL" id="QFQP01000003">
    <property type="protein sequence ID" value="PZR16753.1"/>
    <property type="molecule type" value="Genomic_DNA"/>
</dbReference>
<dbReference type="SUPFAM" id="SSF103473">
    <property type="entry name" value="MFS general substrate transporter"/>
    <property type="match status" value="1"/>
</dbReference>
<feature type="transmembrane region" description="Helical" evidence="6">
    <location>
        <begin position="281"/>
        <end position="307"/>
    </location>
</feature>
<keyword evidence="4 6" id="KW-1133">Transmembrane helix</keyword>
<feature type="transmembrane region" description="Helical" evidence="6">
    <location>
        <begin position="253"/>
        <end position="275"/>
    </location>
</feature>
<feature type="transmembrane region" description="Helical" evidence="6">
    <location>
        <begin position="100"/>
        <end position="120"/>
    </location>
</feature>
<dbReference type="InterPro" id="IPR036259">
    <property type="entry name" value="MFS_trans_sf"/>
</dbReference>
<feature type="transmembrane region" description="Helical" evidence="6">
    <location>
        <begin position="74"/>
        <end position="94"/>
    </location>
</feature>
<evidence type="ECO:0000256" key="3">
    <source>
        <dbReference type="ARBA" id="ARBA00022692"/>
    </source>
</evidence>
<dbReference type="GO" id="GO:0016020">
    <property type="term" value="C:membrane"/>
    <property type="evidence" value="ECO:0007669"/>
    <property type="project" value="UniProtKB-SubCell"/>
</dbReference>
<feature type="transmembrane region" description="Helical" evidence="6">
    <location>
        <begin position="319"/>
        <end position="340"/>
    </location>
</feature>
<dbReference type="Proteomes" id="UP000249061">
    <property type="component" value="Unassembled WGS sequence"/>
</dbReference>
<dbReference type="GO" id="GO:0022857">
    <property type="term" value="F:transmembrane transporter activity"/>
    <property type="evidence" value="ECO:0007669"/>
    <property type="project" value="InterPro"/>
</dbReference>
<dbReference type="AlphaFoldDB" id="A0A2W5TTZ3"/>
<dbReference type="Pfam" id="PF07690">
    <property type="entry name" value="MFS_1"/>
    <property type="match status" value="1"/>
</dbReference>
<keyword evidence="2" id="KW-0813">Transport</keyword>
<sequence>MNRVPAVWKIGVLTVLYGAQGLPFGFQSNALPLYLGELKLSYTQIGLARALALPWALKAIWAPLVDRYGTRKRWIISAQALLTLTCVAAAFFPLDESTLVPFLACVLLMNLFAATQDIAVDGLAVDLLEPRELGAGNAAQVVGYKFGILTGGSLLVVLSAAYGWKWLFLSMAALCVIAMTVVMFVDEPRHAATEKKERVSWREIVSKVKSIVTRSGAGWLLFAVATYKLGETLADAMFGVWLTRVHEIPKQQVALWLGGWGMAASVIGSFLGGLLATRTRIVTAVFIAACLRLIPLAAQWAAVAGLFGISRDTIIPLTMAEHCFGGLLTTTMFALMMASVDRSIGATHFTLLASIEVAGKAVPGLLSGVFVDHFGFSATFGIAVALSGFFLFVCRRLSQPVQPGSEPAP</sequence>
<evidence type="ECO:0000256" key="1">
    <source>
        <dbReference type="ARBA" id="ARBA00004141"/>
    </source>
</evidence>
<feature type="transmembrane region" description="Helical" evidence="6">
    <location>
        <begin position="374"/>
        <end position="394"/>
    </location>
</feature>
<evidence type="ECO:0000256" key="5">
    <source>
        <dbReference type="ARBA" id="ARBA00023136"/>
    </source>
</evidence>
<organism evidence="7 8">
    <name type="scientific">Archangium gephyra</name>
    <dbReference type="NCBI Taxonomy" id="48"/>
    <lineage>
        <taxon>Bacteria</taxon>
        <taxon>Pseudomonadati</taxon>
        <taxon>Myxococcota</taxon>
        <taxon>Myxococcia</taxon>
        <taxon>Myxococcales</taxon>
        <taxon>Cystobacterineae</taxon>
        <taxon>Archangiaceae</taxon>
        <taxon>Archangium</taxon>
    </lineage>
</organism>
<dbReference type="PANTHER" id="PTHR12778:SF10">
    <property type="entry name" value="MAJOR FACILITATOR SUPERFAMILY DOMAIN-CONTAINING PROTEIN 3"/>
    <property type="match status" value="1"/>
</dbReference>
<name>A0A2W5TTZ3_9BACT</name>
<proteinExistence type="predicted"/>
<dbReference type="PANTHER" id="PTHR12778">
    <property type="entry name" value="SOLUTE CARRIER FAMILY 33 ACETYL-COA TRANSPORTER -RELATED"/>
    <property type="match status" value="1"/>
</dbReference>
<dbReference type="CDD" id="cd17485">
    <property type="entry name" value="MFS_MFSD3"/>
    <property type="match status" value="1"/>
</dbReference>
<evidence type="ECO:0000256" key="4">
    <source>
        <dbReference type="ARBA" id="ARBA00022989"/>
    </source>
</evidence>
<feature type="transmembrane region" description="Helical" evidence="6">
    <location>
        <begin position="166"/>
        <end position="185"/>
    </location>
</feature>
<keyword evidence="3 6" id="KW-0812">Transmembrane</keyword>
<evidence type="ECO:0000313" key="8">
    <source>
        <dbReference type="Proteomes" id="UP000249061"/>
    </source>
</evidence>
<evidence type="ECO:0000256" key="6">
    <source>
        <dbReference type="SAM" id="Phobius"/>
    </source>
</evidence>
<protein>
    <submittedName>
        <fullName evidence="7">MFS transporter</fullName>
    </submittedName>
</protein>
<dbReference type="Gene3D" id="1.20.1250.20">
    <property type="entry name" value="MFS general substrate transporter like domains"/>
    <property type="match status" value="1"/>
</dbReference>
<evidence type="ECO:0000313" key="7">
    <source>
        <dbReference type="EMBL" id="PZR16753.1"/>
    </source>
</evidence>
<comment type="caution">
    <text evidence="7">The sequence shown here is derived from an EMBL/GenBank/DDBJ whole genome shotgun (WGS) entry which is preliminary data.</text>
</comment>
<accession>A0A2W5TTZ3</accession>
<gene>
    <name evidence="7" type="ORF">DI536_06260</name>
</gene>
<reference evidence="7 8" key="1">
    <citation type="submission" date="2017-08" db="EMBL/GenBank/DDBJ databases">
        <title>Infants hospitalized years apart are colonized by the same room-sourced microbial strains.</title>
        <authorList>
            <person name="Brooks B."/>
            <person name="Olm M.R."/>
            <person name="Firek B.A."/>
            <person name="Baker R."/>
            <person name="Thomas B.C."/>
            <person name="Morowitz M.J."/>
            <person name="Banfield J.F."/>
        </authorList>
    </citation>
    <scope>NUCLEOTIDE SEQUENCE [LARGE SCALE GENOMIC DNA]</scope>
    <source>
        <strain evidence="7">S2_003_000_R2_14</strain>
    </source>
</reference>
<evidence type="ECO:0000256" key="2">
    <source>
        <dbReference type="ARBA" id="ARBA00022448"/>
    </source>
</evidence>
<dbReference type="InterPro" id="IPR011701">
    <property type="entry name" value="MFS"/>
</dbReference>